<keyword evidence="7 11" id="KW-1133">Transmembrane helix</keyword>
<sequence length="293" mass="32655">MRSDAHRPSSQRFYTGAPKLEPALFTHAATLIAPIAADAPPEFHGPSIDEFFPEILFNLAGVPITRIHLIQFLATIAVVVIFWLGTRRMRVVPGRFQSLVEMGLDFVRVNIGEDLLGKKDAQRFLPILTTMFFMILFMNITGIIPFLNIAGTSIIAVPLTLAIVSYVTFIYAGIKKSPKNFFKNSLFPSGVPWPIYIIVTPIELISTFIIRPITLTLRLLMNMMVGHLLLVLFFAATQFFIIDMGGWWTVLGAGSLAFGFVFTLFEILVAVLQAYVFALLTAVYIQLAVAEEH</sequence>
<feature type="transmembrane region" description="Helical" evidence="11">
    <location>
        <begin position="153"/>
        <end position="174"/>
    </location>
</feature>
<comment type="function">
    <text evidence="11 12">Key component of the proton channel; it plays a direct role in the translocation of protons across the membrane.</text>
</comment>
<dbReference type="Proteomes" id="UP001501407">
    <property type="component" value="Unassembled WGS sequence"/>
</dbReference>
<comment type="caution">
    <text evidence="13">The sequence shown here is derived from an EMBL/GenBank/DDBJ whole genome shotgun (WGS) entry which is preliminary data.</text>
</comment>
<evidence type="ECO:0000256" key="8">
    <source>
        <dbReference type="ARBA" id="ARBA00023065"/>
    </source>
</evidence>
<evidence type="ECO:0000256" key="12">
    <source>
        <dbReference type="RuleBase" id="RU000483"/>
    </source>
</evidence>
<dbReference type="PANTHER" id="PTHR11410:SF0">
    <property type="entry name" value="ATP SYNTHASE SUBUNIT A"/>
    <property type="match status" value="1"/>
</dbReference>
<evidence type="ECO:0000256" key="5">
    <source>
        <dbReference type="ARBA" id="ARBA00022692"/>
    </source>
</evidence>
<dbReference type="EMBL" id="BAABKZ010000002">
    <property type="protein sequence ID" value="GAA5096442.1"/>
    <property type="molecule type" value="Genomic_DNA"/>
</dbReference>
<keyword evidence="8 11" id="KW-0406">Ion transport</keyword>
<accession>A0ABP9MMK0</accession>
<name>A0ABP9MMK0_9MICO</name>
<evidence type="ECO:0000256" key="9">
    <source>
        <dbReference type="ARBA" id="ARBA00023136"/>
    </source>
</evidence>
<evidence type="ECO:0000256" key="11">
    <source>
        <dbReference type="HAMAP-Rule" id="MF_01393"/>
    </source>
</evidence>
<protein>
    <recommendedName>
        <fullName evidence="11 12">ATP synthase subunit a</fullName>
    </recommendedName>
    <alternativeName>
        <fullName evidence="11">ATP synthase F0 sector subunit a</fullName>
    </alternativeName>
    <alternativeName>
        <fullName evidence="11">F-ATPase subunit 6</fullName>
    </alternativeName>
</protein>
<dbReference type="InterPro" id="IPR045083">
    <property type="entry name" value="ATP_synth_F0_asu_bact/mt"/>
</dbReference>
<keyword evidence="11" id="KW-1003">Cell membrane</keyword>
<evidence type="ECO:0000256" key="2">
    <source>
        <dbReference type="ARBA" id="ARBA00006810"/>
    </source>
</evidence>
<keyword evidence="14" id="KW-1185">Reference proteome</keyword>
<reference evidence="14" key="1">
    <citation type="journal article" date="2019" name="Int. J. Syst. Evol. Microbiol.">
        <title>The Global Catalogue of Microorganisms (GCM) 10K type strain sequencing project: providing services to taxonomists for standard genome sequencing and annotation.</title>
        <authorList>
            <consortium name="The Broad Institute Genomics Platform"/>
            <consortium name="The Broad Institute Genome Sequencing Center for Infectious Disease"/>
            <person name="Wu L."/>
            <person name="Ma J."/>
        </authorList>
    </citation>
    <scope>NUCLEOTIDE SEQUENCE [LARGE SCALE GENOMIC DNA]</scope>
    <source>
        <strain evidence="14">JCM 18959</strain>
    </source>
</reference>
<dbReference type="SUPFAM" id="SSF81336">
    <property type="entry name" value="F1F0 ATP synthase subunit A"/>
    <property type="match status" value="1"/>
</dbReference>
<dbReference type="CDD" id="cd00310">
    <property type="entry name" value="ATP-synt_Fo_a_6"/>
    <property type="match status" value="1"/>
</dbReference>
<evidence type="ECO:0000256" key="4">
    <source>
        <dbReference type="ARBA" id="ARBA00022547"/>
    </source>
</evidence>
<comment type="subcellular location">
    <subcellularLocation>
        <location evidence="11 12">Cell membrane</location>
        <topology evidence="11 12">Multi-pass membrane protein</topology>
    </subcellularLocation>
    <subcellularLocation>
        <location evidence="1">Membrane</location>
        <topology evidence="1">Multi-pass membrane protein</topology>
    </subcellularLocation>
</comment>
<keyword evidence="5 11" id="KW-0812">Transmembrane</keyword>
<evidence type="ECO:0000256" key="6">
    <source>
        <dbReference type="ARBA" id="ARBA00022781"/>
    </source>
</evidence>
<dbReference type="InterPro" id="IPR035908">
    <property type="entry name" value="F0_ATP_A_sf"/>
</dbReference>
<evidence type="ECO:0000313" key="14">
    <source>
        <dbReference type="Proteomes" id="UP001501407"/>
    </source>
</evidence>
<keyword evidence="6 11" id="KW-0375">Hydrogen ion transport</keyword>
<keyword evidence="4 11" id="KW-0138">CF(0)</keyword>
<evidence type="ECO:0000256" key="7">
    <source>
        <dbReference type="ARBA" id="ARBA00022989"/>
    </source>
</evidence>
<feature type="transmembrane region" description="Helical" evidence="11">
    <location>
        <begin position="219"/>
        <end position="240"/>
    </location>
</feature>
<comment type="similarity">
    <text evidence="2 11 12">Belongs to the ATPase A chain family.</text>
</comment>
<evidence type="ECO:0000256" key="1">
    <source>
        <dbReference type="ARBA" id="ARBA00004141"/>
    </source>
</evidence>
<dbReference type="NCBIfam" id="TIGR01131">
    <property type="entry name" value="ATP_synt_6_or_A"/>
    <property type="match status" value="1"/>
</dbReference>
<feature type="transmembrane region" description="Helical" evidence="11">
    <location>
        <begin position="124"/>
        <end position="147"/>
    </location>
</feature>
<gene>
    <name evidence="11 13" type="primary">atpB</name>
    <name evidence="13" type="ORF">GCM10025760_29870</name>
</gene>
<dbReference type="PANTHER" id="PTHR11410">
    <property type="entry name" value="ATP SYNTHASE SUBUNIT A"/>
    <property type="match status" value="1"/>
</dbReference>
<evidence type="ECO:0000256" key="3">
    <source>
        <dbReference type="ARBA" id="ARBA00022448"/>
    </source>
</evidence>
<feature type="transmembrane region" description="Helical" evidence="11">
    <location>
        <begin position="195"/>
        <end position="213"/>
    </location>
</feature>
<keyword evidence="3 11" id="KW-0813">Transport</keyword>
<dbReference type="InterPro" id="IPR000568">
    <property type="entry name" value="ATP_synth_F0_asu"/>
</dbReference>
<organism evidence="13 14">
    <name type="scientific">Microbacterium yannicii</name>
    <dbReference type="NCBI Taxonomy" id="671622"/>
    <lineage>
        <taxon>Bacteria</taxon>
        <taxon>Bacillati</taxon>
        <taxon>Actinomycetota</taxon>
        <taxon>Actinomycetes</taxon>
        <taxon>Micrococcales</taxon>
        <taxon>Microbacteriaceae</taxon>
        <taxon>Microbacterium</taxon>
    </lineage>
</organism>
<keyword evidence="9 11" id="KW-0472">Membrane</keyword>
<feature type="transmembrane region" description="Helical" evidence="11">
    <location>
        <begin position="67"/>
        <end position="85"/>
    </location>
</feature>
<dbReference type="Pfam" id="PF00119">
    <property type="entry name" value="ATP-synt_A"/>
    <property type="match status" value="1"/>
</dbReference>
<evidence type="ECO:0000256" key="10">
    <source>
        <dbReference type="ARBA" id="ARBA00023310"/>
    </source>
</evidence>
<dbReference type="HAMAP" id="MF_01393">
    <property type="entry name" value="ATP_synth_a_bact"/>
    <property type="match status" value="1"/>
</dbReference>
<proteinExistence type="inferred from homology"/>
<evidence type="ECO:0000313" key="13">
    <source>
        <dbReference type="EMBL" id="GAA5096442.1"/>
    </source>
</evidence>
<dbReference type="PRINTS" id="PR00123">
    <property type="entry name" value="ATPASEA"/>
</dbReference>
<dbReference type="Gene3D" id="1.20.120.220">
    <property type="entry name" value="ATP synthase, F0 complex, subunit A"/>
    <property type="match status" value="1"/>
</dbReference>
<keyword evidence="10 11" id="KW-0066">ATP synthesis</keyword>